<accession>A0A1I3SXQ3</accession>
<dbReference type="SFLD" id="SFLDS00019">
    <property type="entry name" value="Glutathione_Transferase_(cytos"/>
    <property type="match status" value="1"/>
</dbReference>
<evidence type="ECO:0000313" key="6">
    <source>
        <dbReference type="Proteomes" id="UP000198919"/>
    </source>
</evidence>
<dbReference type="SUPFAM" id="SSF47616">
    <property type="entry name" value="GST C-terminal domain-like"/>
    <property type="match status" value="1"/>
</dbReference>
<evidence type="ECO:0000259" key="2">
    <source>
        <dbReference type="PROSITE" id="PS50404"/>
    </source>
</evidence>
<reference evidence="4 7" key="3">
    <citation type="journal article" date="2017" name="Nat. Microbiol.">
        <title>Natural product diversity associated with the nematode symbionts Photorhabdus and Xenorhabdus.</title>
        <authorList>
            <person name="Tobias N.J."/>
            <person name="Wolff H."/>
            <person name="Djahanschiri B."/>
            <person name="Grundmann F."/>
            <person name="Kronenwerth M."/>
            <person name="Shi Y.M."/>
            <person name="Simonyi S."/>
            <person name="Grun P."/>
            <person name="Shapiro-Ilan D."/>
            <person name="Pidot S.J."/>
            <person name="Stinear T.P."/>
            <person name="Ebersberger I."/>
            <person name="Bode H.B."/>
        </authorList>
    </citation>
    <scope>NUCLEOTIDE SEQUENCE [LARGE SCALE GENOMIC DNA]</scope>
    <source>
        <strain evidence="4 7">DSM 17908</strain>
    </source>
</reference>
<dbReference type="GO" id="GO:0005737">
    <property type="term" value="C:cytoplasm"/>
    <property type="evidence" value="ECO:0007669"/>
    <property type="project" value="InterPro"/>
</dbReference>
<dbReference type="PROSITE" id="PS50405">
    <property type="entry name" value="GST_CTER"/>
    <property type="match status" value="1"/>
</dbReference>
<protein>
    <submittedName>
        <fullName evidence="5">Maleylpyruvate isomerase</fullName>
    </submittedName>
    <submittedName>
        <fullName evidence="4">Stringent starvation protein A</fullName>
    </submittedName>
</protein>
<dbReference type="InterPro" id="IPR005955">
    <property type="entry name" value="GST_Zeta"/>
</dbReference>
<dbReference type="AlphaFoldDB" id="A0A1I3SXQ3"/>
<sequence>MNKFILYGYQSSSATKRVMLALKLKHIIYDYVEIDLSEGEHRSCAFHQLNVQRKVPMLTHDQYSLTQSLAIIEYLDEIVPPKSLLPENPTDRAWSRSFAGIFISDYHPLITRRVVEKLHGSSFDEDEIREWKTYWLKESLRVAEDMMGQKSIQSSFCCGSSPGLADICLFAQCESARKQDIDLNHLRNVSRIYVNCSEIDDFRN</sequence>
<evidence type="ECO:0000313" key="4">
    <source>
        <dbReference type="EMBL" id="PHM44667.1"/>
    </source>
</evidence>
<dbReference type="GO" id="GO:0004364">
    <property type="term" value="F:glutathione transferase activity"/>
    <property type="evidence" value="ECO:0007669"/>
    <property type="project" value="TreeGrafter"/>
</dbReference>
<dbReference type="PROSITE" id="PS50404">
    <property type="entry name" value="GST_NTER"/>
    <property type="match status" value="1"/>
</dbReference>
<dbReference type="SUPFAM" id="SSF52833">
    <property type="entry name" value="Thioredoxin-like"/>
    <property type="match status" value="1"/>
</dbReference>
<evidence type="ECO:0000313" key="7">
    <source>
        <dbReference type="Proteomes" id="UP000224607"/>
    </source>
</evidence>
<name>A0A1I3SXQ3_9GAMM</name>
<dbReference type="PANTHER" id="PTHR42673:SF4">
    <property type="entry name" value="MALEYLACETOACETATE ISOMERASE"/>
    <property type="match status" value="1"/>
</dbReference>
<dbReference type="Proteomes" id="UP000198919">
    <property type="component" value="Unassembled WGS sequence"/>
</dbReference>
<dbReference type="Gene3D" id="3.40.30.10">
    <property type="entry name" value="Glutaredoxin"/>
    <property type="match status" value="1"/>
</dbReference>
<proteinExistence type="inferred from homology"/>
<feature type="domain" description="GST N-terminal" evidence="2">
    <location>
        <begin position="2"/>
        <end position="83"/>
    </location>
</feature>
<keyword evidence="5" id="KW-0413">Isomerase</keyword>
<dbReference type="NCBIfam" id="TIGR01262">
    <property type="entry name" value="maiA"/>
    <property type="match status" value="1"/>
</dbReference>
<reference evidence="5" key="1">
    <citation type="submission" date="2016-10" db="EMBL/GenBank/DDBJ databases">
        <authorList>
            <person name="de Groot N.N."/>
        </authorList>
    </citation>
    <scope>NUCLEOTIDE SEQUENCE [LARGE SCALE GENOMIC DNA]</scope>
    <source>
        <strain evidence="5">DSM 17908</strain>
    </source>
</reference>
<dbReference type="InterPro" id="IPR040079">
    <property type="entry name" value="Glutathione_S-Trfase"/>
</dbReference>
<dbReference type="GO" id="GO:0016034">
    <property type="term" value="F:maleylacetoacetate isomerase activity"/>
    <property type="evidence" value="ECO:0007669"/>
    <property type="project" value="TreeGrafter"/>
</dbReference>
<gene>
    <name evidence="5" type="ORF">SAMN05421680_11274</name>
    <name evidence="4" type="ORF">Xmau_01843</name>
</gene>
<comment type="similarity">
    <text evidence="1">Belongs to the GST superfamily. Zeta family.</text>
</comment>
<dbReference type="InterPro" id="IPR004045">
    <property type="entry name" value="Glutathione_S-Trfase_N"/>
</dbReference>
<evidence type="ECO:0000259" key="3">
    <source>
        <dbReference type="PROSITE" id="PS50405"/>
    </source>
</evidence>
<feature type="domain" description="GST C-terminal" evidence="3">
    <location>
        <begin position="88"/>
        <end position="204"/>
    </location>
</feature>
<keyword evidence="5" id="KW-0670">Pyruvate</keyword>
<dbReference type="Proteomes" id="UP000224607">
    <property type="component" value="Unassembled WGS sequence"/>
</dbReference>
<dbReference type="EMBL" id="NITY01000005">
    <property type="protein sequence ID" value="PHM44667.1"/>
    <property type="molecule type" value="Genomic_DNA"/>
</dbReference>
<dbReference type="InterPro" id="IPR036282">
    <property type="entry name" value="Glutathione-S-Trfase_C_sf"/>
</dbReference>
<dbReference type="GO" id="GO:0006559">
    <property type="term" value="P:L-phenylalanine catabolic process"/>
    <property type="evidence" value="ECO:0007669"/>
    <property type="project" value="TreeGrafter"/>
</dbReference>
<evidence type="ECO:0000256" key="1">
    <source>
        <dbReference type="ARBA" id="ARBA00010007"/>
    </source>
</evidence>
<keyword evidence="7" id="KW-1185">Reference proteome</keyword>
<dbReference type="EMBL" id="FORG01000012">
    <property type="protein sequence ID" value="SFJ63638.1"/>
    <property type="molecule type" value="Genomic_DNA"/>
</dbReference>
<organism evidence="5 6">
    <name type="scientific">Xenorhabdus mauleonii</name>
    <dbReference type="NCBI Taxonomy" id="351675"/>
    <lineage>
        <taxon>Bacteria</taxon>
        <taxon>Pseudomonadati</taxon>
        <taxon>Pseudomonadota</taxon>
        <taxon>Gammaproteobacteria</taxon>
        <taxon>Enterobacterales</taxon>
        <taxon>Morganellaceae</taxon>
        <taxon>Xenorhabdus</taxon>
    </lineage>
</organism>
<dbReference type="SFLD" id="SFLDG00358">
    <property type="entry name" value="Main_(cytGST)"/>
    <property type="match status" value="1"/>
</dbReference>
<dbReference type="InterPro" id="IPR036249">
    <property type="entry name" value="Thioredoxin-like_sf"/>
</dbReference>
<dbReference type="InterPro" id="IPR010987">
    <property type="entry name" value="Glutathione-S-Trfase_C-like"/>
</dbReference>
<dbReference type="GO" id="GO:0006749">
    <property type="term" value="P:glutathione metabolic process"/>
    <property type="evidence" value="ECO:0007669"/>
    <property type="project" value="TreeGrafter"/>
</dbReference>
<dbReference type="PANTHER" id="PTHR42673">
    <property type="entry name" value="MALEYLACETOACETATE ISOMERASE"/>
    <property type="match status" value="1"/>
</dbReference>
<dbReference type="Pfam" id="PF02798">
    <property type="entry name" value="GST_N"/>
    <property type="match status" value="1"/>
</dbReference>
<dbReference type="STRING" id="351675.SAMN05421680_11274"/>
<dbReference type="Gene3D" id="1.20.1050.10">
    <property type="match status" value="1"/>
</dbReference>
<evidence type="ECO:0000313" key="5">
    <source>
        <dbReference type="EMBL" id="SFJ63638.1"/>
    </source>
</evidence>
<reference evidence="6" key="2">
    <citation type="submission" date="2016-10" db="EMBL/GenBank/DDBJ databases">
        <authorList>
            <person name="Varghese N."/>
            <person name="Submissions S."/>
        </authorList>
    </citation>
    <scope>NUCLEOTIDE SEQUENCE [LARGE SCALE GENOMIC DNA]</scope>
    <source>
        <strain evidence="6">DSM 17908</strain>
    </source>
</reference>